<dbReference type="InterPro" id="IPR002104">
    <property type="entry name" value="Integrase_catalytic"/>
</dbReference>
<reference evidence="5 6" key="1">
    <citation type="submission" date="2020-08" db="EMBL/GenBank/DDBJ databases">
        <title>Genemic of Streptomyces polyaspartic.</title>
        <authorList>
            <person name="Liu W."/>
        </authorList>
    </citation>
    <scope>NUCLEOTIDE SEQUENCE [LARGE SCALE GENOMIC DNA]</scope>
    <source>
        <strain evidence="5 6">TRM66268-LWL</strain>
    </source>
</reference>
<dbReference type="Gene3D" id="1.10.150.130">
    <property type="match status" value="1"/>
</dbReference>
<evidence type="ECO:0000259" key="4">
    <source>
        <dbReference type="PROSITE" id="PS51898"/>
    </source>
</evidence>
<dbReference type="InterPro" id="IPR011010">
    <property type="entry name" value="DNA_brk_join_enz"/>
</dbReference>
<evidence type="ECO:0000313" key="6">
    <source>
        <dbReference type="Proteomes" id="UP000642284"/>
    </source>
</evidence>
<gene>
    <name evidence="5" type="ORF">H9Y04_38640</name>
</gene>
<dbReference type="SUPFAM" id="SSF56349">
    <property type="entry name" value="DNA breaking-rejoining enzymes"/>
    <property type="match status" value="1"/>
</dbReference>
<comment type="similarity">
    <text evidence="1">Belongs to the 'phage' integrase family.</text>
</comment>
<dbReference type="InterPro" id="IPR013762">
    <property type="entry name" value="Integrase-like_cat_sf"/>
</dbReference>
<proteinExistence type="inferred from homology"/>
<protein>
    <submittedName>
        <fullName evidence="5">Site-specific integrase</fullName>
    </submittedName>
</protein>
<keyword evidence="2" id="KW-0238">DNA-binding</keyword>
<dbReference type="RefSeq" id="WP_187818888.1">
    <property type="nucleotide sequence ID" value="NZ_JACTVJ010000026.1"/>
</dbReference>
<dbReference type="PROSITE" id="PS51898">
    <property type="entry name" value="TYR_RECOMBINASE"/>
    <property type="match status" value="1"/>
</dbReference>
<name>A0ABR7SSM2_9ACTN</name>
<dbReference type="PANTHER" id="PTHR30349:SF64">
    <property type="entry name" value="PROPHAGE INTEGRASE INTD-RELATED"/>
    <property type="match status" value="1"/>
</dbReference>
<evidence type="ECO:0000256" key="2">
    <source>
        <dbReference type="ARBA" id="ARBA00023125"/>
    </source>
</evidence>
<dbReference type="Pfam" id="PF00589">
    <property type="entry name" value="Phage_integrase"/>
    <property type="match status" value="1"/>
</dbReference>
<evidence type="ECO:0000256" key="3">
    <source>
        <dbReference type="ARBA" id="ARBA00023172"/>
    </source>
</evidence>
<sequence>MASVFQKCKQDEKNRHYPCGKGRCGHPWTVRFREPGGRSGRQREKTFPTKTEAANYGIKVENDKREQIYIDPERGKVPVRVYAHEWLERQAVKAGTREGYRHFIDYYLIPALGSKTMAGVQSSDIEKLCIGMRLGGLAHSSVYGTHMVPLRALFRSAVNEKIIAHSPVAAAKLPKAKTKRVDERNVPDAKAIGVIISHVREDWRVSVWLMAGCGLRLGEALGVKPDDITDGVLRIRRQAIRIKRDGRWVMSLEPLKGREEGEWRDVPVALAVHAAVVGHHQRFGVGAAGTLVHAGNGNLAYDVHFRAEFRKAVVAAGFVDKEGKPLFTPHGLRHFFATEGISKGISLVEMSRWLGHASIQITADIYGHLSPDARDRLVAIMDGSLTSLGEATSDAVVGPADGTASEAPVGQDGVASVMMA</sequence>
<accession>A0ABR7SSM2</accession>
<dbReference type="InterPro" id="IPR050090">
    <property type="entry name" value="Tyrosine_recombinase_XerCD"/>
</dbReference>
<dbReference type="PANTHER" id="PTHR30349">
    <property type="entry name" value="PHAGE INTEGRASE-RELATED"/>
    <property type="match status" value="1"/>
</dbReference>
<comment type="caution">
    <text evidence="5">The sequence shown here is derived from an EMBL/GenBank/DDBJ whole genome shotgun (WGS) entry which is preliminary data.</text>
</comment>
<dbReference type="Gene3D" id="1.10.443.10">
    <property type="entry name" value="Intergrase catalytic core"/>
    <property type="match status" value="1"/>
</dbReference>
<dbReference type="EMBL" id="JACTVJ010000026">
    <property type="protein sequence ID" value="MBC9718459.1"/>
    <property type="molecule type" value="Genomic_DNA"/>
</dbReference>
<organism evidence="5 6">
    <name type="scientific">Streptomyces polyasparticus</name>
    <dbReference type="NCBI Taxonomy" id="2767826"/>
    <lineage>
        <taxon>Bacteria</taxon>
        <taxon>Bacillati</taxon>
        <taxon>Actinomycetota</taxon>
        <taxon>Actinomycetes</taxon>
        <taxon>Kitasatosporales</taxon>
        <taxon>Streptomycetaceae</taxon>
        <taxon>Streptomyces</taxon>
    </lineage>
</organism>
<dbReference type="Proteomes" id="UP000642284">
    <property type="component" value="Unassembled WGS sequence"/>
</dbReference>
<dbReference type="CDD" id="cd01189">
    <property type="entry name" value="INT_ICEBs1_C_like"/>
    <property type="match status" value="1"/>
</dbReference>
<keyword evidence="3" id="KW-0233">DNA recombination</keyword>
<evidence type="ECO:0000256" key="1">
    <source>
        <dbReference type="ARBA" id="ARBA00008857"/>
    </source>
</evidence>
<dbReference type="InterPro" id="IPR010998">
    <property type="entry name" value="Integrase_recombinase_N"/>
</dbReference>
<keyword evidence="6" id="KW-1185">Reference proteome</keyword>
<evidence type="ECO:0000313" key="5">
    <source>
        <dbReference type="EMBL" id="MBC9718459.1"/>
    </source>
</evidence>
<feature type="domain" description="Tyr recombinase" evidence="4">
    <location>
        <begin position="172"/>
        <end position="382"/>
    </location>
</feature>